<keyword evidence="9" id="KW-1185">Reference proteome</keyword>
<dbReference type="RefSeq" id="WP_004718391.1">
    <property type="nucleotide sequence ID" value="NZ_CCYO01000022.1"/>
</dbReference>
<comment type="similarity">
    <text evidence="1 6">Belongs to the glycosyl hydrolase 13 family.</text>
</comment>
<dbReference type="STRING" id="29486.UGYR_10875"/>
<comment type="function">
    <text evidence="6">Removes maltotriose and maltotetraose chains that are attached by 1,6-alpha-linkage to the limit dextrin main chain, generating a debranched limit dextrin.</text>
</comment>
<feature type="domain" description="Glycosyl hydrolase family 13 catalytic" evidence="7">
    <location>
        <begin position="163"/>
        <end position="560"/>
    </location>
</feature>
<dbReference type="SUPFAM" id="SSF51445">
    <property type="entry name" value="(Trans)glycosidases"/>
    <property type="match status" value="1"/>
</dbReference>
<dbReference type="InterPro" id="IPR017853">
    <property type="entry name" value="GH"/>
</dbReference>
<dbReference type="InterPro" id="IPR040784">
    <property type="entry name" value="GlgX_C"/>
</dbReference>
<comment type="catalytic activity">
    <reaction evidence="6">
        <text>Hydrolysis of (1-&gt;6)-alpha-D-glucosidic linkages to branches with degrees of polymerization of three or four glucose residues in limit dextrin.</text>
        <dbReference type="EC" id="3.2.1.196"/>
    </reaction>
</comment>
<evidence type="ECO:0000256" key="4">
    <source>
        <dbReference type="ARBA" id="ARBA00023277"/>
    </source>
</evidence>
<dbReference type="NCBIfam" id="NF002983">
    <property type="entry name" value="PRK03705.1"/>
    <property type="match status" value="1"/>
</dbReference>
<keyword evidence="4 6" id="KW-0119">Carbohydrate metabolism</keyword>
<dbReference type="SMART" id="SM00642">
    <property type="entry name" value="Aamy"/>
    <property type="match status" value="1"/>
</dbReference>
<dbReference type="GO" id="GO:0120549">
    <property type="term" value="F:limit dextrin alpha-1,6-maltotetraose-hydrolase activity"/>
    <property type="evidence" value="ECO:0007669"/>
    <property type="project" value="UniProtKB-EC"/>
</dbReference>
<evidence type="ECO:0000256" key="6">
    <source>
        <dbReference type="HAMAP-Rule" id="MF_01248"/>
    </source>
</evidence>
<keyword evidence="2 6" id="KW-0321">Glycogen metabolism</keyword>
<dbReference type="Gene3D" id="2.60.40.10">
    <property type="entry name" value="Immunoglobulins"/>
    <property type="match status" value="1"/>
</dbReference>
<comment type="pathway">
    <text evidence="6">Glycan degradation; glycogen degradation.</text>
</comment>
<dbReference type="InterPro" id="IPR044505">
    <property type="entry name" value="GlgX_Isoamylase_N_E_set"/>
</dbReference>
<dbReference type="InterPro" id="IPR013783">
    <property type="entry name" value="Ig-like_fold"/>
</dbReference>
<proteinExistence type="inferred from homology"/>
<evidence type="ECO:0000256" key="2">
    <source>
        <dbReference type="ARBA" id="ARBA00022600"/>
    </source>
</evidence>
<evidence type="ECO:0000256" key="5">
    <source>
        <dbReference type="ARBA" id="ARBA00023295"/>
    </source>
</evidence>
<dbReference type="GeneID" id="66877959"/>
<dbReference type="InterPro" id="IPR006047">
    <property type="entry name" value="GH13_cat_dom"/>
</dbReference>
<dbReference type="PANTHER" id="PTHR43002">
    <property type="entry name" value="GLYCOGEN DEBRANCHING ENZYME"/>
    <property type="match status" value="1"/>
</dbReference>
<name>A0A380QQG5_YERRU</name>
<dbReference type="EMBL" id="UHJG01000001">
    <property type="protein sequence ID" value="SUQ00626.1"/>
    <property type="molecule type" value="Genomic_DNA"/>
</dbReference>
<evidence type="ECO:0000313" key="9">
    <source>
        <dbReference type="Proteomes" id="UP000255169"/>
    </source>
</evidence>
<dbReference type="GO" id="GO:0005980">
    <property type="term" value="P:glycogen catabolic process"/>
    <property type="evidence" value="ECO:0007669"/>
    <property type="project" value="UniProtKB-UniRule"/>
</dbReference>
<dbReference type="InterPro" id="IPR013780">
    <property type="entry name" value="Glyco_hydro_b"/>
</dbReference>
<dbReference type="InterPro" id="IPR014756">
    <property type="entry name" value="Ig_E-set"/>
</dbReference>
<dbReference type="OrthoDB" id="3236218at2"/>
<dbReference type="AlphaFoldDB" id="A0A380QQG5"/>
<dbReference type="Pfam" id="PF00128">
    <property type="entry name" value="Alpha-amylase"/>
    <property type="match status" value="1"/>
</dbReference>
<evidence type="ECO:0000256" key="1">
    <source>
        <dbReference type="ARBA" id="ARBA00008061"/>
    </source>
</evidence>
<sequence>MATLLAGSPTPLGANFDGSGINFAFFSAHAEGVELCLFDAEGLEIRIPLPVRSGNIWHGYLPAGKPGQRYGFRVSGPFEPRQGHRFNSHKLLLDPRARAVEGQLLDSPSLAGGRDQPDLQDSAAVMPKSVVVHEEYDWQHDAPPAVPWGNTVIYEAHVRGLTQLHPDIPADLRGTYGALAHPVMIDYLKKLGITALELLPVQHHVDEPRLQKMGLENYWGYNVLATYAIEPAYASHRVGISPLTEFRDAVKALHRAGIEVILDVVFNHTAELDVEGPTLSLRGIDNASYYWLSPQGDYENPTGCGNALKLDQPEVVCWVIDCLRYWVESCHVDGFRFDLGTTLGRTPSFSPEAPFFNALRADPILAHCKLIAEPWDIGWGGYQVGNFPTGFSEWNDRFRDDIRCFWLRDDLSLGQFARRFAGSSDLFERRERRPSASINQITAHDGFTLLDLLCFEQKHNQANGENNRDGTANNHSNNFGCEGLTADEEVWQRRRACQRALLSTLLLSQGTPMLLAGDEHGHSQQGNNNAYCQNNILTWLDWSRADSALIAFTSGLIHLRQKIPALTQDRWWQDSDGNVQWLDYRGQAIDAAAWERRDQKWLQIRLSQRWLVVINATDQPCEMTLPAGEWQLAFPFEPQNITQAQQTYPLIWHSSVFSVFVFEQKI</sequence>
<dbReference type="SUPFAM" id="SSF51011">
    <property type="entry name" value="Glycosyl hydrolase domain"/>
    <property type="match status" value="1"/>
</dbReference>
<dbReference type="Proteomes" id="UP000255169">
    <property type="component" value="Unassembled WGS sequence"/>
</dbReference>
<dbReference type="Pfam" id="PF18390">
    <property type="entry name" value="GlgX_C"/>
    <property type="match status" value="1"/>
</dbReference>
<evidence type="ECO:0000313" key="8">
    <source>
        <dbReference type="EMBL" id="SUQ00626.1"/>
    </source>
</evidence>
<dbReference type="InterPro" id="IPR004193">
    <property type="entry name" value="Glyco_hydro_13_N"/>
</dbReference>
<dbReference type="Pfam" id="PF02922">
    <property type="entry name" value="CBM_48"/>
    <property type="match status" value="1"/>
</dbReference>
<dbReference type="InterPro" id="IPR011837">
    <property type="entry name" value="Glycogen_debranch_GlgX"/>
</dbReference>
<dbReference type="NCBIfam" id="TIGR02100">
    <property type="entry name" value="glgX_debranch"/>
    <property type="match status" value="1"/>
</dbReference>
<dbReference type="CDD" id="cd11326">
    <property type="entry name" value="AmyAc_Glg_debranch"/>
    <property type="match status" value="1"/>
</dbReference>
<accession>A0A380QQG5</accession>
<evidence type="ECO:0000256" key="3">
    <source>
        <dbReference type="ARBA" id="ARBA00022801"/>
    </source>
</evidence>
<protein>
    <recommendedName>
        <fullName evidence="6">Glycogen debranching enzyme</fullName>
        <ecNumber evidence="6">3.2.1.196</ecNumber>
    </recommendedName>
    <alternativeName>
        <fullName evidence="6">Limit dextrin alpha-1,6-maltotetraose-hydrolase</fullName>
    </alternativeName>
</protein>
<dbReference type="GO" id="GO:0004135">
    <property type="term" value="F:amylo-alpha-1,6-glucosidase activity"/>
    <property type="evidence" value="ECO:0007669"/>
    <property type="project" value="InterPro"/>
</dbReference>
<reference evidence="8 9" key="1">
    <citation type="submission" date="2018-06" db="EMBL/GenBank/DDBJ databases">
        <authorList>
            <consortium name="Pathogen Informatics"/>
            <person name="Doyle S."/>
        </authorList>
    </citation>
    <scope>NUCLEOTIDE SEQUENCE [LARGE SCALE GENOMIC DNA]</scope>
    <source>
        <strain evidence="8 9">NCTC10476</strain>
    </source>
</reference>
<dbReference type="InterPro" id="IPR022844">
    <property type="entry name" value="Glycogen_debranch_bac"/>
</dbReference>
<keyword evidence="3 6" id="KW-0378">Hydrolase</keyword>
<organism evidence="8 9">
    <name type="scientific">Yersinia ruckeri</name>
    <dbReference type="NCBI Taxonomy" id="29486"/>
    <lineage>
        <taxon>Bacteria</taxon>
        <taxon>Pseudomonadati</taxon>
        <taxon>Pseudomonadota</taxon>
        <taxon>Gammaproteobacteria</taxon>
        <taxon>Enterobacterales</taxon>
        <taxon>Yersiniaceae</taxon>
        <taxon>Yersinia</taxon>
    </lineage>
</organism>
<dbReference type="UniPathway" id="UPA00165"/>
<dbReference type="Gene3D" id="2.60.40.1180">
    <property type="entry name" value="Golgi alpha-mannosidase II"/>
    <property type="match status" value="1"/>
</dbReference>
<feature type="active site" description="Nucleophile" evidence="6">
    <location>
        <position position="338"/>
    </location>
</feature>
<feature type="site" description="Transition state stabilizer" evidence="6">
    <location>
        <position position="445"/>
    </location>
</feature>
<dbReference type="EC" id="3.2.1.196" evidence="6"/>
<keyword evidence="5 6" id="KW-0326">Glycosidase</keyword>
<dbReference type="CDD" id="cd02856">
    <property type="entry name" value="E_set_GDE_Isoamylase_N"/>
    <property type="match status" value="1"/>
</dbReference>
<feature type="active site" description="Proton donor" evidence="6">
    <location>
        <position position="373"/>
    </location>
</feature>
<dbReference type="Gene3D" id="3.20.20.80">
    <property type="entry name" value="Glycosidases"/>
    <property type="match status" value="1"/>
</dbReference>
<evidence type="ECO:0000259" key="7">
    <source>
        <dbReference type="SMART" id="SM00642"/>
    </source>
</evidence>
<dbReference type="SUPFAM" id="SSF81296">
    <property type="entry name" value="E set domains"/>
    <property type="match status" value="1"/>
</dbReference>
<dbReference type="HAMAP" id="MF_01248">
    <property type="entry name" value="GlgX"/>
    <property type="match status" value="1"/>
</dbReference>
<gene>
    <name evidence="6 8" type="primary">glgX</name>
    <name evidence="8" type="ORF">NCTC10476_01927</name>
</gene>